<comment type="caution">
    <text evidence="1">The sequence shown here is derived from an EMBL/GenBank/DDBJ whole genome shotgun (WGS) entry which is preliminary data.</text>
</comment>
<name>A0ABN3CTN2_9ACTN</name>
<evidence type="ECO:0000313" key="1">
    <source>
        <dbReference type="EMBL" id="GAA2212818.1"/>
    </source>
</evidence>
<accession>A0ABN3CTN2</accession>
<gene>
    <name evidence="1" type="ORF">GCM10009850_082800</name>
</gene>
<dbReference type="EMBL" id="BAAAQX010000028">
    <property type="protein sequence ID" value="GAA2212818.1"/>
    <property type="molecule type" value="Genomic_DNA"/>
</dbReference>
<evidence type="ECO:0000313" key="2">
    <source>
        <dbReference type="Proteomes" id="UP001499843"/>
    </source>
</evidence>
<dbReference type="Proteomes" id="UP001499843">
    <property type="component" value="Unassembled WGS sequence"/>
</dbReference>
<protein>
    <submittedName>
        <fullName evidence="1">Uncharacterized protein</fullName>
    </submittedName>
</protein>
<proteinExistence type="predicted"/>
<sequence>MTDERARSLTKRGRARFTWSHGERAEAELWTQERGGRVAAWSRGERAGACDVKVAGAGKGAGGCGVELRARGEGGCG</sequence>
<reference evidence="1 2" key="1">
    <citation type="journal article" date="2019" name="Int. J. Syst. Evol. Microbiol.">
        <title>The Global Catalogue of Microorganisms (GCM) 10K type strain sequencing project: providing services to taxonomists for standard genome sequencing and annotation.</title>
        <authorList>
            <consortium name="The Broad Institute Genomics Platform"/>
            <consortium name="The Broad Institute Genome Sequencing Center for Infectious Disease"/>
            <person name="Wu L."/>
            <person name="Ma J."/>
        </authorList>
    </citation>
    <scope>NUCLEOTIDE SEQUENCE [LARGE SCALE GENOMIC DNA]</scope>
    <source>
        <strain evidence="1 2">JCM 16114</strain>
    </source>
</reference>
<organism evidence="1 2">
    <name type="scientific">Nonomuraea monospora</name>
    <dbReference type="NCBI Taxonomy" id="568818"/>
    <lineage>
        <taxon>Bacteria</taxon>
        <taxon>Bacillati</taxon>
        <taxon>Actinomycetota</taxon>
        <taxon>Actinomycetes</taxon>
        <taxon>Streptosporangiales</taxon>
        <taxon>Streptosporangiaceae</taxon>
        <taxon>Nonomuraea</taxon>
    </lineage>
</organism>
<keyword evidence="2" id="KW-1185">Reference proteome</keyword>